<evidence type="ECO:0000313" key="3">
    <source>
        <dbReference type="Proteomes" id="UP000176634"/>
    </source>
</evidence>
<dbReference type="GO" id="GO:0008641">
    <property type="term" value="F:ubiquitin-like modifier activating enzyme activity"/>
    <property type="evidence" value="ECO:0007669"/>
    <property type="project" value="InterPro"/>
</dbReference>
<proteinExistence type="predicted"/>
<gene>
    <name evidence="2" type="ORF">A2563_05130</name>
</gene>
<reference evidence="2 3" key="1">
    <citation type="journal article" date="2016" name="Nat. Commun.">
        <title>Thousands of microbial genomes shed light on interconnected biogeochemical processes in an aquifer system.</title>
        <authorList>
            <person name="Anantharaman K."/>
            <person name="Brown C.T."/>
            <person name="Hug L.A."/>
            <person name="Sharon I."/>
            <person name="Castelle C.J."/>
            <person name="Probst A.J."/>
            <person name="Thomas B.C."/>
            <person name="Singh A."/>
            <person name="Wilkins M.J."/>
            <person name="Karaoz U."/>
            <person name="Brodie E.L."/>
            <person name="Williams K.H."/>
            <person name="Hubbard S.S."/>
            <person name="Banfield J.F."/>
        </authorList>
    </citation>
    <scope>NUCLEOTIDE SEQUENCE [LARGE SCALE GENOMIC DNA]</scope>
</reference>
<dbReference type="STRING" id="1798705.A2563_05130"/>
<dbReference type="PANTHER" id="PTHR43267:SF3">
    <property type="entry name" value="THIF PROTEIN"/>
    <property type="match status" value="1"/>
</dbReference>
<comment type="caution">
    <text evidence="2">The sequence shown here is derived from an EMBL/GenBank/DDBJ whole genome shotgun (WGS) entry which is preliminary data.</text>
</comment>
<dbReference type="GO" id="GO:0061503">
    <property type="term" value="F:tRNA threonylcarbamoyladenosine dehydratase"/>
    <property type="evidence" value="ECO:0007669"/>
    <property type="project" value="TreeGrafter"/>
</dbReference>
<sequence>MGFKIIFMEFPIILSEGSYTQEDLDFLMKNNEVVKTVDIYAQQMAEYFEISNPALKGSVELPGAAKKYVDENVSKGSLVGNWIYYPWSKILVHSVTEDKYFQLRTNRNKNLIDAKEQEKLYNLNVGVLGLSIGSSMSTSLAYSAIAGHMKLADFDTLSTSNLNRLKAKMSDVGRKKIEIAAEQIFEINPYQSLKLFENGVDKNSLENFLTEDPKPELIFEAIDDFETKIRLRMVARDLGIPVIMLTNLGDSLLIDVERYDKDKTTPILNGMIDQSVVEEILSGSCSEADKNRFAVQVVGVENVPKRAMASLKEIGSSLVGRPQLMSTVTVGGGLASFLARKIALGEDLPSGRKIIKLDELI</sequence>
<dbReference type="GO" id="GO:0061504">
    <property type="term" value="P:cyclic threonylcarbamoyladenosine biosynthetic process"/>
    <property type="evidence" value="ECO:0007669"/>
    <property type="project" value="TreeGrafter"/>
</dbReference>
<name>A0A1F6P895_9BACT</name>
<feature type="domain" description="THIF-type NAD/FAD binding fold" evidence="1">
    <location>
        <begin position="107"/>
        <end position="244"/>
    </location>
</feature>
<dbReference type="InterPro" id="IPR000594">
    <property type="entry name" value="ThiF_NAD_FAD-bd"/>
</dbReference>
<protein>
    <recommendedName>
        <fullName evidence="1">THIF-type NAD/FAD binding fold domain-containing protein</fullName>
    </recommendedName>
</protein>
<evidence type="ECO:0000313" key="2">
    <source>
        <dbReference type="EMBL" id="OGH92338.1"/>
    </source>
</evidence>
<dbReference type="InterPro" id="IPR045886">
    <property type="entry name" value="ThiF/MoeB/HesA"/>
</dbReference>
<dbReference type="EMBL" id="MFRA01000006">
    <property type="protein sequence ID" value="OGH92338.1"/>
    <property type="molecule type" value="Genomic_DNA"/>
</dbReference>
<organism evidence="2 3">
    <name type="scientific">Candidatus Magasanikbacteria bacterium RIFOXYD1_FULL_40_23</name>
    <dbReference type="NCBI Taxonomy" id="1798705"/>
    <lineage>
        <taxon>Bacteria</taxon>
        <taxon>Candidatus Magasanikiibacteriota</taxon>
    </lineage>
</organism>
<accession>A0A1F6P895</accession>
<dbReference type="Gene3D" id="3.40.50.720">
    <property type="entry name" value="NAD(P)-binding Rossmann-like Domain"/>
    <property type="match status" value="1"/>
</dbReference>
<evidence type="ECO:0000259" key="1">
    <source>
        <dbReference type="Pfam" id="PF00899"/>
    </source>
</evidence>
<dbReference type="PANTHER" id="PTHR43267">
    <property type="entry name" value="TRNA THREONYLCARBAMOYLADENOSINE DEHYDRATASE"/>
    <property type="match status" value="1"/>
</dbReference>
<dbReference type="Proteomes" id="UP000176634">
    <property type="component" value="Unassembled WGS sequence"/>
</dbReference>
<dbReference type="SUPFAM" id="SSF69572">
    <property type="entry name" value="Activating enzymes of the ubiquitin-like proteins"/>
    <property type="match status" value="1"/>
</dbReference>
<dbReference type="Pfam" id="PF00899">
    <property type="entry name" value="ThiF"/>
    <property type="match status" value="1"/>
</dbReference>
<dbReference type="AlphaFoldDB" id="A0A1F6P895"/>
<dbReference type="InterPro" id="IPR035985">
    <property type="entry name" value="Ubiquitin-activating_enz"/>
</dbReference>